<dbReference type="EMBL" id="MN175499">
    <property type="protein sequence ID" value="QID06668.1"/>
    <property type="molecule type" value="Genomic_DNA"/>
</dbReference>
<evidence type="ECO:0000313" key="1">
    <source>
        <dbReference type="EMBL" id="QID06668.1"/>
    </source>
</evidence>
<accession>A0A6G6AEA1</accession>
<reference evidence="1" key="1">
    <citation type="submission" date="2019-07" db="EMBL/GenBank/DDBJ databases">
        <title>The discovery of a new lineage B mimivirus raises questions about particles surface fibrils.</title>
        <authorList>
            <person name="Silva L.K.S."/>
            <person name="Rodrigues R.A.L."/>
            <person name="Andrade A.C.S.P."/>
            <person name="Hikida H."/>
            <person name="Andreani J."/>
            <person name="Levasseur A."/>
            <person name="La Scola B."/>
            <person name="Abrahao J.S."/>
        </authorList>
    </citation>
    <scope>NUCLEOTIDE SEQUENCE</scope>
    <source>
        <strain evidence="1">B60</strain>
    </source>
</reference>
<sequence length="93" mass="10963">MIILINLNGFKYISTKKKIDLSKYKHKEYLPDGRIKVKRHNTYGTRCCRQCSDPDCEHGELGYISEQDEINNYFFVTLPDKNITLNYIVLNQT</sequence>
<name>A0A6G6AEA1_9VIRU</name>
<proteinExistence type="predicted"/>
<organism evidence="1">
    <name type="scientific">Borely moumouvirus</name>
    <dbReference type="NCBI Taxonomy" id="2712067"/>
    <lineage>
        <taxon>Viruses</taxon>
        <taxon>Varidnaviria</taxon>
        <taxon>Bamfordvirae</taxon>
        <taxon>Nucleocytoviricota</taxon>
        <taxon>Megaviricetes</taxon>
        <taxon>Imitervirales</taxon>
        <taxon>Mimiviridae</taxon>
        <taxon>Megamimivirinae</taxon>
        <taxon>Moumouvirus</taxon>
    </lineage>
</organism>
<protein>
    <submittedName>
        <fullName evidence="1">Uncharacterized protein</fullName>
    </submittedName>
</protein>